<feature type="chain" id="PRO_5036495798" evidence="1">
    <location>
        <begin position="20"/>
        <end position="134"/>
    </location>
</feature>
<dbReference type="OrthoDB" id="927486at2759"/>
<dbReference type="EMBL" id="PNBA02000015">
    <property type="protein sequence ID" value="KAG6399785.1"/>
    <property type="molecule type" value="Genomic_DNA"/>
</dbReference>
<name>A0A8X8WSP1_SALSN</name>
<sequence length="134" mass="12847">MKLEALILVSLVLLLPVFAQIKDDEPLHTDTFIGHGGGNGGGSGGAGVGGGIGGFGHGGIGGFGDGGKGGGNVGSGGGSGGAGSHYGGGKLCKWGCCGKSFGYSHAGGVYYSCTCCATFSQAKAYRGGNKTNPN</sequence>
<reference evidence="2" key="1">
    <citation type="submission" date="2018-01" db="EMBL/GenBank/DDBJ databases">
        <authorList>
            <person name="Mao J.F."/>
        </authorList>
    </citation>
    <scope>NUCLEOTIDE SEQUENCE</scope>
    <source>
        <strain evidence="2">Huo1</strain>
        <tissue evidence="2">Leaf</tissue>
    </source>
</reference>
<organism evidence="2">
    <name type="scientific">Salvia splendens</name>
    <name type="common">Scarlet sage</name>
    <dbReference type="NCBI Taxonomy" id="180675"/>
    <lineage>
        <taxon>Eukaryota</taxon>
        <taxon>Viridiplantae</taxon>
        <taxon>Streptophyta</taxon>
        <taxon>Embryophyta</taxon>
        <taxon>Tracheophyta</taxon>
        <taxon>Spermatophyta</taxon>
        <taxon>Magnoliopsida</taxon>
        <taxon>eudicotyledons</taxon>
        <taxon>Gunneridae</taxon>
        <taxon>Pentapetalae</taxon>
        <taxon>asterids</taxon>
        <taxon>lamiids</taxon>
        <taxon>Lamiales</taxon>
        <taxon>Lamiaceae</taxon>
        <taxon>Nepetoideae</taxon>
        <taxon>Mentheae</taxon>
        <taxon>Salviinae</taxon>
        <taxon>Salvia</taxon>
        <taxon>Salvia subgen. Calosphace</taxon>
        <taxon>core Calosphace</taxon>
    </lineage>
</organism>
<evidence type="ECO:0000313" key="3">
    <source>
        <dbReference type="Proteomes" id="UP000298416"/>
    </source>
</evidence>
<dbReference type="Proteomes" id="UP000298416">
    <property type="component" value="Unassembled WGS sequence"/>
</dbReference>
<evidence type="ECO:0000313" key="2">
    <source>
        <dbReference type="EMBL" id="KAG6399785.1"/>
    </source>
</evidence>
<proteinExistence type="predicted"/>
<keyword evidence="3" id="KW-1185">Reference proteome</keyword>
<feature type="signal peptide" evidence="1">
    <location>
        <begin position="1"/>
        <end position="19"/>
    </location>
</feature>
<keyword evidence="1" id="KW-0732">Signal</keyword>
<evidence type="ECO:0000256" key="1">
    <source>
        <dbReference type="SAM" id="SignalP"/>
    </source>
</evidence>
<protein>
    <submittedName>
        <fullName evidence="2">Uncharacterized protein</fullName>
    </submittedName>
</protein>
<dbReference type="AlphaFoldDB" id="A0A8X8WSP1"/>
<comment type="caution">
    <text evidence="2">The sequence shown here is derived from an EMBL/GenBank/DDBJ whole genome shotgun (WGS) entry which is preliminary data.</text>
</comment>
<reference evidence="2" key="2">
    <citation type="submission" date="2020-08" db="EMBL/GenBank/DDBJ databases">
        <title>Plant Genome Project.</title>
        <authorList>
            <person name="Zhang R.-G."/>
        </authorList>
    </citation>
    <scope>NUCLEOTIDE SEQUENCE</scope>
    <source>
        <strain evidence="2">Huo1</strain>
        <tissue evidence="2">Leaf</tissue>
    </source>
</reference>
<accession>A0A8X8WSP1</accession>
<gene>
    <name evidence="2" type="ORF">SASPL_141270</name>
</gene>